<dbReference type="InterPro" id="IPR014352">
    <property type="entry name" value="FERM/acyl-CoA-bd_prot_sf"/>
</dbReference>
<evidence type="ECO:0000313" key="4">
    <source>
        <dbReference type="Proteomes" id="UP000276776"/>
    </source>
</evidence>
<dbReference type="InterPro" id="IPR035984">
    <property type="entry name" value="Acyl-CoA-binding_sf"/>
</dbReference>
<dbReference type="OMA" id="SEKGHPW"/>
<dbReference type="GO" id="GO:0000062">
    <property type="term" value="F:fatty-acyl-CoA binding"/>
    <property type="evidence" value="ECO:0007669"/>
    <property type="project" value="InterPro"/>
</dbReference>
<reference evidence="3 4" key="2">
    <citation type="submission" date="2018-11" db="EMBL/GenBank/DDBJ databases">
        <authorList>
            <consortium name="Pathogen Informatics"/>
        </authorList>
    </citation>
    <scope>NUCLEOTIDE SEQUENCE [LARGE SCALE GENOMIC DNA]</scope>
</reference>
<dbReference type="PANTHER" id="PTHR23310">
    <property type="entry name" value="ACYL-COA-BINDING PROTEIN, ACBP"/>
    <property type="match status" value="1"/>
</dbReference>
<dbReference type="PROSITE" id="PS51228">
    <property type="entry name" value="ACB_2"/>
    <property type="match status" value="1"/>
</dbReference>
<evidence type="ECO:0000259" key="2">
    <source>
        <dbReference type="PROSITE" id="PS51228"/>
    </source>
</evidence>
<gene>
    <name evidence="3" type="ORF">TCLT_LOCUS6804</name>
</gene>
<dbReference type="PANTHER" id="PTHR23310:SF77">
    <property type="entry name" value="LD25952P"/>
    <property type="match status" value="1"/>
</dbReference>
<evidence type="ECO:0000313" key="3">
    <source>
        <dbReference type="EMBL" id="VDN04198.1"/>
    </source>
</evidence>
<dbReference type="Gene3D" id="1.20.80.10">
    <property type="match status" value="1"/>
</dbReference>
<dbReference type="SUPFAM" id="SSF47027">
    <property type="entry name" value="Acyl-CoA binding protein"/>
    <property type="match status" value="1"/>
</dbReference>
<dbReference type="Pfam" id="PF00887">
    <property type="entry name" value="ACBP"/>
    <property type="match status" value="1"/>
</dbReference>
<dbReference type="EMBL" id="UYYF01004446">
    <property type="protein sequence ID" value="VDN04198.1"/>
    <property type="molecule type" value="Genomic_DNA"/>
</dbReference>
<dbReference type="AlphaFoldDB" id="A0A0N5D1S7"/>
<evidence type="ECO:0000313" key="5">
    <source>
        <dbReference type="WBParaSite" id="TCLT_0000681501-mRNA-1"/>
    </source>
</evidence>
<organism evidence="5">
    <name type="scientific">Thelazia callipaeda</name>
    <name type="common">Oriental eyeworm</name>
    <name type="synonym">Parasitic nematode</name>
    <dbReference type="NCBI Taxonomy" id="103827"/>
    <lineage>
        <taxon>Eukaryota</taxon>
        <taxon>Metazoa</taxon>
        <taxon>Ecdysozoa</taxon>
        <taxon>Nematoda</taxon>
        <taxon>Chromadorea</taxon>
        <taxon>Rhabditida</taxon>
        <taxon>Spirurina</taxon>
        <taxon>Spiruromorpha</taxon>
        <taxon>Thelazioidea</taxon>
        <taxon>Thelaziidae</taxon>
        <taxon>Thelazia</taxon>
    </lineage>
</organism>
<proteinExistence type="predicted"/>
<dbReference type="InterPro" id="IPR000582">
    <property type="entry name" value="Acyl-CoA-binding_protein"/>
</dbReference>
<feature type="domain" description="ACB" evidence="2">
    <location>
        <begin position="1"/>
        <end position="70"/>
    </location>
</feature>
<evidence type="ECO:0000256" key="1">
    <source>
        <dbReference type="ARBA" id="ARBA00023121"/>
    </source>
</evidence>
<keyword evidence="1" id="KW-0446">Lipid-binding</keyword>
<dbReference type="GO" id="GO:0005737">
    <property type="term" value="C:cytoplasm"/>
    <property type="evidence" value="ECO:0007669"/>
    <property type="project" value="TreeGrafter"/>
</dbReference>
<dbReference type="STRING" id="103827.A0A0N5D1S7"/>
<protein>
    <submittedName>
        <fullName evidence="5">ACB domain-containing protein</fullName>
    </submittedName>
</protein>
<dbReference type="OrthoDB" id="71307at2759"/>
<keyword evidence="4" id="KW-1185">Reference proteome</keyword>
<dbReference type="GO" id="GO:0006631">
    <property type="term" value="P:fatty acid metabolic process"/>
    <property type="evidence" value="ECO:0007669"/>
    <property type="project" value="TreeGrafter"/>
</dbReference>
<dbReference type="WBParaSite" id="TCLT_0000681501-mRNA-1">
    <property type="protein sequence ID" value="TCLT_0000681501-mRNA-1"/>
    <property type="gene ID" value="TCLT_0000681501"/>
</dbReference>
<dbReference type="Proteomes" id="UP000276776">
    <property type="component" value="Unassembled WGS sequence"/>
</dbReference>
<sequence>MELTNDQKLMFYSLYKQAIMGKNTSPKPNFLNFVEKSKWEAWTKLSDMSSDEAKLKYVEAVKEMIEAMSKTLNVTEWLKNIDTELAQKLELINYD</sequence>
<dbReference type="PRINTS" id="PR00689">
    <property type="entry name" value="ACOABINDINGP"/>
</dbReference>
<name>A0A0N5D1S7_THECL</name>
<reference evidence="5" key="1">
    <citation type="submission" date="2017-02" db="UniProtKB">
        <authorList>
            <consortium name="WormBaseParasite"/>
        </authorList>
    </citation>
    <scope>IDENTIFICATION</scope>
</reference>
<accession>A0A0N5D1S7</accession>